<dbReference type="Proteomes" id="UP001211065">
    <property type="component" value="Unassembled WGS sequence"/>
</dbReference>
<evidence type="ECO:0000313" key="8">
    <source>
        <dbReference type="Proteomes" id="UP001211065"/>
    </source>
</evidence>
<dbReference type="PROSITE" id="PS51152">
    <property type="entry name" value="NFYA_HAP2_2"/>
    <property type="match status" value="1"/>
</dbReference>
<protein>
    <recommendedName>
        <fullName evidence="6">Transcriptional activator HAP2</fullName>
    </recommendedName>
</protein>
<evidence type="ECO:0000256" key="4">
    <source>
        <dbReference type="ARBA" id="ARBA00023163"/>
    </source>
</evidence>
<keyword evidence="3 6" id="KW-0238">DNA-binding</keyword>
<evidence type="ECO:0000256" key="1">
    <source>
        <dbReference type="ARBA" id="ARBA00004123"/>
    </source>
</evidence>
<keyword evidence="4 6" id="KW-0804">Transcription</keyword>
<dbReference type="SMART" id="SM00521">
    <property type="entry name" value="CBF"/>
    <property type="match status" value="1"/>
</dbReference>
<dbReference type="EMBL" id="JADGJW010000391">
    <property type="protein sequence ID" value="KAJ3218207.1"/>
    <property type="molecule type" value="Genomic_DNA"/>
</dbReference>
<evidence type="ECO:0000256" key="6">
    <source>
        <dbReference type="RuleBase" id="RU367155"/>
    </source>
</evidence>
<comment type="subcellular location">
    <subcellularLocation>
        <location evidence="1 6">Nucleus</location>
    </subcellularLocation>
</comment>
<accession>A0AAD5TZQ2</accession>
<keyword evidence="5 6" id="KW-0539">Nucleus</keyword>
<dbReference type="Pfam" id="PF02045">
    <property type="entry name" value="CBFB_NFYA"/>
    <property type="match status" value="1"/>
</dbReference>
<dbReference type="GO" id="GO:0003677">
    <property type="term" value="F:DNA binding"/>
    <property type="evidence" value="ECO:0007669"/>
    <property type="project" value="UniProtKB-KW"/>
</dbReference>
<proteinExistence type="inferred from homology"/>
<comment type="subunit">
    <text evidence="6">Heterotrimer.</text>
</comment>
<keyword evidence="2 6" id="KW-0805">Transcription regulation</keyword>
<dbReference type="GO" id="GO:0003700">
    <property type="term" value="F:DNA-binding transcription factor activity"/>
    <property type="evidence" value="ECO:0007669"/>
    <property type="project" value="UniProtKB-UniRule"/>
</dbReference>
<comment type="function">
    <text evidence="6">Component of the sequence-specific heterotrimeric transcription factor (NF-Y) which specifically recognizes a 5'-CCAAT-3' box motif found in the promoters of its target genes.</text>
</comment>
<sequence>MEQNNNLNHNLQKNAQTAPEISQLLLNSPAFQQVVNMYKNIIIQNSQQITQQFDNNPNTALQQNAFTNPHINATNLPFHANINLNVNNTPPIPFVSADTTNQYITDLARPPVFVNAKQYHRIIKRRESRKKWMELFKLKQTPNEKNYLHESRHKHAMTRPRGKGGRFLNKEDVIDNEEAEESGISKENQDNCNQLELLIEPKKT</sequence>
<dbReference type="Gene3D" id="6.10.250.2430">
    <property type="match status" value="1"/>
</dbReference>
<organism evidence="7 8">
    <name type="scientific">Clydaea vesicula</name>
    <dbReference type="NCBI Taxonomy" id="447962"/>
    <lineage>
        <taxon>Eukaryota</taxon>
        <taxon>Fungi</taxon>
        <taxon>Fungi incertae sedis</taxon>
        <taxon>Chytridiomycota</taxon>
        <taxon>Chytridiomycota incertae sedis</taxon>
        <taxon>Chytridiomycetes</taxon>
        <taxon>Lobulomycetales</taxon>
        <taxon>Lobulomycetaceae</taxon>
        <taxon>Clydaea</taxon>
    </lineage>
</organism>
<dbReference type="PANTHER" id="PTHR12632">
    <property type="entry name" value="TRANSCRIPTION FACTOR NF-Y ALPHA-RELATED"/>
    <property type="match status" value="1"/>
</dbReference>
<gene>
    <name evidence="7" type="primary">HAP2_2</name>
    <name evidence="7" type="ORF">HK099_005166</name>
</gene>
<dbReference type="PRINTS" id="PR00616">
    <property type="entry name" value="CCAATSUBUNTB"/>
</dbReference>
<dbReference type="InterPro" id="IPR001289">
    <property type="entry name" value="NFYA"/>
</dbReference>
<evidence type="ECO:0000313" key="7">
    <source>
        <dbReference type="EMBL" id="KAJ3218207.1"/>
    </source>
</evidence>
<comment type="similarity">
    <text evidence="6">Belongs to the NFYA/HAP2 subunit family.</text>
</comment>
<comment type="caution">
    <text evidence="7">The sequence shown here is derived from an EMBL/GenBank/DDBJ whole genome shotgun (WGS) entry which is preliminary data.</text>
</comment>
<dbReference type="GO" id="GO:0005634">
    <property type="term" value="C:nucleus"/>
    <property type="evidence" value="ECO:0007669"/>
    <property type="project" value="UniProtKB-SubCell"/>
</dbReference>
<evidence type="ECO:0000256" key="2">
    <source>
        <dbReference type="ARBA" id="ARBA00023015"/>
    </source>
</evidence>
<evidence type="ECO:0000256" key="3">
    <source>
        <dbReference type="ARBA" id="ARBA00023125"/>
    </source>
</evidence>
<reference evidence="7" key="1">
    <citation type="submission" date="2020-05" db="EMBL/GenBank/DDBJ databases">
        <title>Phylogenomic resolution of chytrid fungi.</title>
        <authorList>
            <person name="Stajich J.E."/>
            <person name="Amses K."/>
            <person name="Simmons R."/>
            <person name="Seto K."/>
            <person name="Myers J."/>
            <person name="Bonds A."/>
            <person name="Quandt C.A."/>
            <person name="Barry K."/>
            <person name="Liu P."/>
            <person name="Grigoriev I."/>
            <person name="Longcore J.E."/>
            <person name="James T.Y."/>
        </authorList>
    </citation>
    <scope>NUCLEOTIDE SEQUENCE</scope>
    <source>
        <strain evidence="7">JEL0476</strain>
    </source>
</reference>
<dbReference type="AlphaFoldDB" id="A0AAD5TZQ2"/>
<keyword evidence="8" id="KW-1185">Reference proteome</keyword>
<name>A0AAD5TZQ2_9FUNG</name>
<evidence type="ECO:0000256" key="5">
    <source>
        <dbReference type="ARBA" id="ARBA00023242"/>
    </source>
</evidence>